<accession>A0A7M6DRR9</accession>
<feature type="transmembrane region" description="Helical" evidence="1">
    <location>
        <begin position="7"/>
        <end position="24"/>
    </location>
</feature>
<name>A0A7M6DRR9_9CNID</name>
<reference evidence="2" key="1">
    <citation type="submission" date="2021-01" db="UniProtKB">
        <authorList>
            <consortium name="EnsemblMetazoa"/>
        </authorList>
    </citation>
    <scope>IDENTIFICATION</scope>
</reference>
<sequence>MEIQNRLFITLVLLTSYIIQGYILSEGKSSSNQDDMKSLLEDIEELKDSEMLKEVVSDGQSSNQLNMDLQRRLWAQSKAYRQVTEWFMKRYENQGISYRPFPSCKESQIPEKICKVIFDGYGLRHICRTVYPITCM</sequence>
<dbReference type="AlphaFoldDB" id="A0A7M6DRR9"/>
<evidence type="ECO:0000313" key="2">
    <source>
        <dbReference type="EnsemblMetazoa" id="CLYHEMP025070.1"/>
    </source>
</evidence>
<keyword evidence="1" id="KW-0472">Membrane</keyword>
<organism evidence="2 3">
    <name type="scientific">Clytia hemisphaerica</name>
    <dbReference type="NCBI Taxonomy" id="252671"/>
    <lineage>
        <taxon>Eukaryota</taxon>
        <taxon>Metazoa</taxon>
        <taxon>Cnidaria</taxon>
        <taxon>Hydrozoa</taxon>
        <taxon>Hydroidolina</taxon>
        <taxon>Leptothecata</taxon>
        <taxon>Obeliida</taxon>
        <taxon>Clytiidae</taxon>
        <taxon>Clytia</taxon>
    </lineage>
</organism>
<keyword evidence="3" id="KW-1185">Reference proteome</keyword>
<protein>
    <submittedName>
        <fullName evidence="2">Uncharacterized protein</fullName>
    </submittedName>
</protein>
<keyword evidence="1" id="KW-1133">Transmembrane helix</keyword>
<dbReference type="EnsemblMetazoa" id="CLYHEMT025070.1">
    <property type="protein sequence ID" value="CLYHEMP025070.1"/>
    <property type="gene ID" value="CLYHEMG025070"/>
</dbReference>
<evidence type="ECO:0000313" key="3">
    <source>
        <dbReference type="Proteomes" id="UP000594262"/>
    </source>
</evidence>
<keyword evidence="1" id="KW-0812">Transmembrane</keyword>
<proteinExistence type="predicted"/>
<evidence type="ECO:0000256" key="1">
    <source>
        <dbReference type="SAM" id="Phobius"/>
    </source>
</evidence>
<dbReference type="Proteomes" id="UP000594262">
    <property type="component" value="Unplaced"/>
</dbReference>